<dbReference type="RefSeq" id="WP_183807247.1">
    <property type="nucleotide sequence ID" value="NZ_JACIEE010000009.1"/>
</dbReference>
<keyword evidence="3" id="KW-1185">Reference proteome</keyword>
<dbReference type="EMBL" id="JACIEE010000009">
    <property type="protein sequence ID" value="MBB3978989.1"/>
    <property type="molecule type" value="Genomic_DNA"/>
</dbReference>
<organism evidence="2 3">
    <name type="scientific">Mycoplana azooxidifex</name>
    <dbReference type="NCBI Taxonomy" id="1636188"/>
    <lineage>
        <taxon>Bacteria</taxon>
        <taxon>Pseudomonadati</taxon>
        <taxon>Pseudomonadota</taxon>
        <taxon>Alphaproteobacteria</taxon>
        <taxon>Hyphomicrobiales</taxon>
        <taxon>Rhizobiaceae</taxon>
        <taxon>Mycoplana</taxon>
    </lineage>
</organism>
<evidence type="ECO:0000259" key="1">
    <source>
        <dbReference type="Pfam" id="PF03358"/>
    </source>
</evidence>
<dbReference type="PANTHER" id="PTHR30543:SF21">
    <property type="entry name" value="NAD(P)H-DEPENDENT FMN REDUCTASE LOT6"/>
    <property type="match status" value="1"/>
</dbReference>
<gene>
    <name evidence="2" type="ORF">GGQ64_004225</name>
</gene>
<dbReference type="Gene3D" id="3.40.50.360">
    <property type="match status" value="1"/>
</dbReference>
<dbReference type="Proteomes" id="UP000574761">
    <property type="component" value="Unassembled WGS sequence"/>
</dbReference>
<feature type="domain" description="NADPH-dependent FMN reductase-like" evidence="1">
    <location>
        <begin position="6"/>
        <end position="143"/>
    </location>
</feature>
<dbReference type="GO" id="GO:0016491">
    <property type="term" value="F:oxidoreductase activity"/>
    <property type="evidence" value="ECO:0007669"/>
    <property type="project" value="InterPro"/>
</dbReference>
<dbReference type="Pfam" id="PF03358">
    <property type="entry name" value="FMN_red"/>
    <property type="match status" value="1"/>
</dbReference>
<dbReference type="InterPro" id="IPR029039">
    <property type="entry name" value="Flavoprotein-like_sf"/>
</dbReference>
<dbReference type="AlphaFoldDB" id="A0A7W6DH91"/>
<evidence type="ECO:0000313" key="2">
    <source>
        <dbReference type="EMBL" id="MBB3978989.1"/>
    </source>
</evidence>
<protein>
    <submittedName>
        <fullName evidence="2">NAD(P)H-dependent FMN reductase</fullName>
    </submittedName>
</protein>
<dbReference type="SUPFAM" id="SSF52218">
    <property type="entry name" value="Flavoproteins"/>
    <property type="match status" value="1"/>
</dbReference>
<accession>A0A7W6DH91</accession>
<evidence type="ECO:0000313" key="3">
    <source>
        <dbReference type="Proteomes" id="UP000574761"/>
    </source>
</evidence>
<name>A0A7W6DH91_9HYPH</name>
<proteinExistence type="predicted"/>
<comment type="caution">
    <text evidence="2">The sequence shown here is derived from an EMBL/GenBank/DDBJ whole genome shotgun (WGS) entry which is preliminary data.</text>
</comment>
<sequence>MNESIRVTMIYGSAREGRFCDTVADWLKAELRDVGGCELSILDPAELTFSASGPDEFSAAIIETKLEAADAFLIVVPEYNHGYPAVLKALIDSAYRPWHAKPVAFVSYGGVSGGLRAVEQLRQVFAELHAVSIRDTVSLAHAWSQFDSQGNPFRPAQMRGPLIVMMRRLFWWARALRNAREETVYDSAAA</sequence>
<dbReference type="GO" id="GO:0010181">
    <property type="term" value="F:FMN binding"/>
    <property type="evidence" value="ECO:0007669"/>
    <property type="project" value="TreeGrafter"/>
</dbReference>
<dbReference type="InterPro" id="IPR005025">
    <property type="entry name" value="FMN_Rdtase-like_dom"/>
</dbReference>
<dbReference type="InterPro" id="IPR050712">
    <property type="entry name" value="NAD(P)H-dep_reductase"/>
</dbReference>
<dbReference type="PANTHER" id="PTHR30543">
    <property type="entry name" value="CHROMATE REDUCTASE"/>
    <property type="match status" value="1"/>
</dbReference>
<reference evidence="2 3" key="1">
    <citation type="submission" date="2020-08" db="EMBL/GenBank/DDBJ databases">
        <title>Genomic Encyclopedia of Type Strains, Phase IV (KMG-IV): sequencing the most valuable type-strain genomes for metagenomic binning, comparative biology and taxonomic classification.</title>
        <authorList>
            <person name="Goeker M."/>
        </authorList>
    </citation>
    <scope>NUCLEOTIDE SEQUENCE [LARGE SCALE GENOMIC DNA]</scope>
    <source>
        <strain evidence="2 3">DSM 100211</strain>
    </source>
</reference>
<dbReference type="GO" id="GO:0005829">
    <property type="term" value="C:cytosol"/>
    <property type="evidence" value="ECO:0007669"/>
    <property type="project" value="TreeGrafter"/>
</dbReference>